<sequence length="224" mass="24645">MSRWGEVAWMWCHHAHKTYEDWPCRRRLLPSVNQSINQSNPPPHFSLSRATSSTDQRSKEPPPPHHPPHPAPGATPDHAYLKPVSPARPPTHLLEPISHPSKSVKAANHLVQSITPLSSPATAALDRTELPKAPALSDHPIHQPTSPKKSPLPGLVWSGLAKEIHNKVRTASVARSGGVVNNACDQRAIRSGTLFISSLSLFLPPTWHDMSCLYRRLVRSGRAT</sequence>
<reference evidence="2" key="1">
    <citation type="submission" date="2021-06" db="EMBL/GenBank/DDBJ databases">
        <title>Comparative genomics, transcriptomics and evolutionary studies reveal genomic signatures of adaptation to plant cell wall in hemibiotrophic fungi.</title>
        <authorList>
            <consortium name="DOE Joint Genome Institute"/>
            <person name="Baroncelli R."/>
            <person name="Diaz J.F."/>
            <person name="Benocci T."/>
            <person name="Peng M."/>
            <person name="Battaglia E."/>
            <person name="Haridas S."/>
            <person name="Andreopoulos W."/>
            <person name="Labutti K."/>
            <person name="Pangilinan J."/>
            <person name="Floch G.L."/>
            <person name="Makela M.R."/>
            <person name="Henrissat B."/>
            <person name="Grigoriev I.V."/>
            <person name="Crouch J.A."/>
            <person name="De Vries R.P."/>
            <person name="Sukno S.A."/>
            <person name="Thon M.R."/>
        </authorList>
    </citation>
    <scope>NUCLEOTIDE SEQUENCE</scope>
    <source>
        <strain evidence="2">CBS 125086</strain>
    </source>
</reference>
<dbReference type="GeneID" id="85434959"/>
<accession>A0AAD8PK96</accession>
<dbReference type="Proteomes" id="UP001230504">
    <property type="component" value="Unassembled WGS sequence"/>
</dbReference>
<dbReference type="EMBL" id="JAHLJV010000169">
    <property type="protein sequence ID" value="KAK1566034.1"/>
    <property type="molecule type" value="Genomic_DNA"/>
</dbReference>
<evidence type="ECO:0000256" key="1">
    <source>
        <dbReference type="SAM" id="MobiDB-lite"/>
    </source>
</evidence>
<evidence type="ECO:0000313" key="3">
    <source>
        <dbReference type="Proteomes" id="UP001230504"/>
    </source>
</evidence>
<proteinExistence type="predicted"/>
<dbReference type="RefSeq" id="XP_060407268.1">
    <property type="nucleotide sequence ID" value="XM_060550719.1"/>
</dbReference>
<keyword evidence="3" id="KW-1185">Reference proteome</keyword>
<comment type="caution">
    <text evidence="2">The sequence shown here is derived from an EMBL/GenBank/DDBJ whole genome shotgun (WGS) entry which is preliminary data.</text>
</comment>
<organism evidence="2 3">
    <name type="scientific">Colletotrichum navitas</name>
    <dbReference type="NCBI Taxonomy" id="681940"/>
    <lineage>
        <taxon>Eukaryota</taxon>
        <taxon>Fungi</taxon>
        <taxon>Dikarya</taxon>
        <taxon>Ascomycota</taxon>
        <taxon>Pezizomycotina</taxon>
        <taxon>Sordariomycetes</taxon>
        <taxon>Hypocreomycetidae</taxon>
        <taxon>Glomerellales</taxon>
        <taxon>Glomerellaceae</taxon>
        <taxon>Colletotrichum</taxon>
        <taxon>Colletotrichum graminicola species complex</taxon>
    </lineage>
</organism>
<protein>
    <submittedName>
        <fullName evidence="2">Uncharacterized protein</fullName>
    </submittedName>
</protein>
<gene>
    <name evidence="2" type="ORF">LY79DRAFT_113665</name>
</gene>
<feature type="region of interest" description="Disordered" evidence="1">
    <location>
        <begin position="33"/>
        <end position="98"/>
    </location>
</feature>
<feature type="region of interest" description="Disordered" evidence="1">
    <location>
        <begin position="134"/>
        <end position="153"/>
    </location>
</feature>
<evidence type="ECO:0000313" key="2">
    <source>
        <dbReference type="EMBL" id="KAK1566034.1"/>
    </source>
</evidence>
<dbReference type="AlphaFoldDB" id="A0AAD8PK96"/>
<name>A0AAD8PK96_9PEZI</name>